<dbReference type="Gene3D" id="3.20.20.70">
    <property type="entry name" value="Aldolase class I"/>
    <property type="match status" value="1"/>
</dbReference>
<keyword evidence="3" id="KW-0479">Metal-binding</keyword>
<dbReference type="InterPro" id="IPR008567">
    <property type="entry name" value="BKACE"/>
</dbReference>
<dbReference type="PANTHER" id="PTHR37418">
    <property type="entry name" value="3-KETO-5-AMINOHEXANOATE CLEAVAGE ENZYME-RELATED"/>
    <property type="match status" value="1"/>
</dbReference>
<reference evidence="6 7" key="1">
    <citation type="submission" date="2019-12" db="EMBL/GenBank/DDBJ databases">
        <authorList>
            <person name="Zhang Y.-J."/>
        </authorList>
    </citation>
    <scope>NUCLEOTIDE SEQUENCE [LARGE SCALE GENOMIC DNA]</scope>
    <source>
        <strain evidence="6 7">CY05</strain>
    </source>
</reference>
<dbReference type="PANTHER" id="PTHR37418:SF2">
    <property type="entry name" value="3-KETO-5-AMINOHEXANOATE CLEAVAGE ENZYME"/>
    <property type="match status" value="1"/>
</dbReference>
<evidence type="ECO:0000313" key="7">
    <source>
        <dbReference type="Proteomes" id="UP000478892"/>
    </source>
</evidence>
<accession>A0A6L6WBS4</accession>
<evidence type="ECO:0000313" key="6">
    <source>
        <dbReference type="EMBL" id="MVO15286.1"/>
    </source>
</evidence>
<name>A0A6L6WBS4_9RHOB</name>
<feature type="region of interest" description="Disordered" evidence="5">
    <location>
        <begin position="1"/>
        <end position="22"/>
    </location>
</feature>
<sequence>MAEYTLTVAPNGARRGRDDHPELPVTQDQIVATAVACKAAGAHGIHLHVRDAAGAHSLDAERYRDAMAAVADAAPGMAIQITTESAGLFNVAEQLDCLKALRPASASVALREMAREPDMAAQAYALCAEAGTQVQHILYGPSCVELLRRWYVDGTVPNAMRDVIFVLGQYVPEVLAQPQDLQLFLAATDDLNLNWTVCAFGRHEQACLLAAISAGGDVRIGFENNIETPSGDLLPDNAASVAALITAATAAGHTLKES</sequence>
<comment type="cofactor">
    <cofactor evidence="1">
        <name>Zn(2+)</name>
        <dbReference type="ChEBI" id="CHEBI:29105"/>
    </cofactor>
</comment>
<dbReference type="AlphaFoldDB" id="A0A6L6WBS4"/>
<gene>
    <name evidence="6" type="ORF">GO984_05630</name>
</gene>
<proteinExistence type="predicted"/>
<comment type="caution">
    <text evidence="6">The sequence shown here is derived from an EMBL/GenBank/DDBJ whole genome shotgun (WGS) entry which is preliminary data.</text>
</comment>
<protein>
    <submittedName>
        <fullName evidence="6">3-keto-5-aminohexanoate cleavage protein</fullName>
    </submittedName>
</protein>
<organism evidence="6 7">
    <name type="scientific">Parasedimentitalea huanghaiensis</name>
    <dbReference type="NCBI Taxonomy" id="2682100"/>
    <lineage>
        <taxon>Bacteria</taxon>
        <taxon>Pseudomonadati</taxon>
        <taxon>Pseudomonadota</taxon>
        <taxon>Alphaproteobacteria</taxon>
        <taxon>Rhodobacterales</taxon>
        <taxon>Paracoccaceae</taxon>
        <taxon>Parasedimentitalea</taxon>
    </lineage>
</organism>
<dbReference type="EMBL" id="WQLV01000002">
    <property type="protein sequence ID" value="MVO15286.1"/>
    <property type="molecule type" value="Genomic_DNA"/>
</dbReference>
<evidence type="ECO:0000256" key="2">
    <source>
        <dbReference type="ARBA" id="ARBA00022679"/>
    </source>
</evidence>
<keyword evidence="4" id="KW-0862">Zinc</keyword>
<evidence type="ECO:0000256" key="4">
    <source>
        <dbReference type="ARBA" id="ARBA00022833"/>
    </source>
</evidence>
<dbReference type="GO" id="GO:0043720">
    <property type="term" value="F:3-keto-5-aminohexanoate cleavage activity"/>
    <property type="evidence" value="ECO:0007669"/>
    <property type="project" value="InterPro"/>
</dbReference>
<dbReference type="RefSeq" id="WP_157021565.1">
    <property type="nucleotide sequence ID" value="NZ_WQLV01000002.1"/>
</dbReference>
<dbReference type="Pfam" id="PF05853">
    <property type="entry name" value="BKACE"/>
    <property type="match status" value="1"/>
</dbReference>
<keyword evidence="7" id="KW-1185">Reference proteome</keyword>
<dbReference type="InterPro" id="IPR013785">
    <property type="entry name" value="Aldolase_TIM"/>
</dbReference>
<evidence type="ECO:0000256" key="3">
    <source>
        <dbReference type="ARBA" id="ARBA00022723"/>
    </source>
</evidence>
<keyword evidence="2" id="KW-0808">Transferase</keyword>
<evidence type="ECO:0000256" key="1">
    <source>
        <dbReference type="ARBA" id="ARBA00001947"/>
    </source>
</evidence>
<dbReference type="GO" id="GO:0046872">
    <property type="term" value="F:metal ion binding"/>
    <property type="evidence" value="ECO:0007669"/>
    <property type="project" value="UniProtKB-KW"/>
</dbReference>
<evidence type="ECO:0000256" key="5">
    <source>
        <dbReference type="SAM" id="MobiDB-lite"/>
    </source>
</evidence>
<dbReference type="Proteomes" id="UP000478892">
    <property type="component" value="Unassembled WGS sequence"/>
</dbReference>